<dbReference type="PANTHER" id="PTHR46245:SF3">
    <property type="entry name" value="B3 DOMAIN-CONTAINING TRANSCRIPTION REPRESSOR VAL1"/>
    <property type="match status" value="1"/>
</dbReference>
<dbReference type="Pfam" id="PF07496">
    <property type="entry name" value="zf-CW"/>
    <property type="match status" value="1"/>
</dbReference>
<feature type="domain" description="TF-B3" evidence="10">
    <location>
        <begin position="300"/>
        <end position="401"/>
    </location>
</feature>
<dbReference type="AlphaFoldDB" id="A0A9Q0FN02"/>
<evidence type="ECO:0000256" key="4">
    <source>
        <dbReference type="ARBA" id="ARBA00022833"/>
    </source>
</evidence>
<dbReference type="PANTHER" id="PTHR46245">
    <property type="entry name" value="B3 DOMAIN-CONTAINING PROTEIN OS07G0563300"/>
    <property type="match status" value="1"/>
</dbReference>
<evidence type="ECO:0000256" key="1">
    <source>
        <dbReference type="ARBA" id="ARBA00004123"/>
    </source>
</evidence>
<dbReference type="GO" id="GO:0008270">
    <property type="term" value="F:zinc ion binding"/>
    <property type="evidence" value="ECO:0007669"/>
    <property type="project" value="UniProtKB-KW"/>
</dbReference>
<keyword evidence="5" id="KW-0805">Transcription regulation</keyword>
<comment type="caution">
    <text evidence="12">The sequence shown here is derived from an EMBL/GenBank/DDBJ whole genome shotgun (WGS) entry which is preliminary data.</text>
</comment>
<dbReference type="Pfam" id="PF25813">
    <property type="entry name" value="zf_VAL1_N"/>
    <property type="match status" value="1"/>
</dbReference>
<organism evidence="12 13">
    <name type="scientific">Turnera subulata</name>
    <dbReference type="NCBI Taxonomy" id="218843"/>
    <lineage>
        <taxon>Eukaryota</taxon>
        <taxon>Viridiplantae</taxon>
        <taxon>Streptophyta</taxon>
        <taxon>Embryophyta</taxon>
        <taxon>Tracheophyta</taxon>
        <taxon>Spermatophyta</taxon>
        <taxon>Magnoliopsida</taxon>
        <taxon>eudicotyledons</taxon>
        <taxon>Gunneridae</taxon>
        <taxon>Pentapetalae</taxon>
        <taxon>rosids</taxon>
        <taxon>fabids</taxon>
        <taxon>Malpighiales</taxon>
        <taxon>Passifloraceae</taxon>
        <taxon>Turnera</taxon>
    </lineage>
</organism>
<dbReference type="InterPro" id="IPR011124">
    <property type="entry name" value="Znf_CW"/>
</dbReference>
<protein>
    <recommendedName>
        <fullName evidence="14">CW-type domain-containing protein</fullName>
    </recommendedName>
</protein>
<keyword evidence="13" id="KW-1185">Reference proteome</keyword>
<evidence type="ECO:0000259" key="11">
    <source>
        <dbReference type="PROSITE" id="PS51050"/>
    </source>
</evidence>
<dbReference type="GO" id="GO:0003677">
    <property type="term" value="F:DNA binding"/>
    <property type="evidence" value="ECO:0007669"/>
    <property type="project" value="UniProtKB-KW"/>
</dbReference>
<dbReference type="CDD" id="cd10017">
    <property type="entry name" value="B3_DNA"/>
    <property type="match status" value="1"/>
</dbReference>
<evidence type="ECO:0008006" key="14">
    <source>
        <dbReference type="Google" id="ProtNLM"/>
    </source>
</evidence>
<reference evidence="12" key="1">
    <citation type="submission" date="2022-02" db="EMBL/GenBank/DDBJ databases">
        <authorList>
            <person name="Henning P.M."/>
            <person name="McCubbin A.G."/>
            <person name="Shore J.S."/>
        </authorList>
    </citation>
    <scope>NUCLEOTIDE SEQUENCE</scope>
    <source>
        <strain evidence="12">F60SS</strain>
        <tissue evidence="12">Leaves</tissue>
    </source>
</reference>
<evidence type="ECO:0000313" key="13">
    <source>
        <dbReference type="Proteomes" id="UP001141552"/>
    </source>
</evidence>
<dbReference type="GO" id="GO:0005634">
    <property type="term" value="C:nucleus"/>
    <property type="evidence" value="ECO:0007669"/>
    <property type="project" value="UniProtKB-SubCell"/>
</dbReference>
<feature type="region of interest" description="Disordered" evidence="9">
    <location>
        <begin position="405"/>
        <end position="431"/>
    </location>
</feature>
<name>A0A9Q0FN02_9ROSI</name>
<dbReference type="FunFam" id="2.40.330.10:FF:000006">
    <property type="entry name" value="B3 domain-containing transcription repressor VAL1"/>
    <property type="match status" value="1"/>
</dbReference>
<dbReference type="SMART" id="SM01019">
    <property type="entry name" value="B3"/>
    <property type="match status" value="1"/>
</dbReference>
<dbReference type="PROSITE" id="PS51050">
    <property type="entry name" value="ZF_CW"/>
    <property type="match status" value="1"/>
</dbReference>
<dbReference type="EMBL" id="JAKUCV010004712">
    <property type="protein sequence ID" value="KAJ4834401.1"/>
    <property type="molecule type" value="Genomic_DNA"/>
</dbReference>
<keyword evidence="7" id="KW-0804">Transcription</keyword>
<feature type="region of interest" description="Disordered" evidence="9">
    <location>
        <begin position="246"/>
        <end position="292"/>
    </location>
</feature>
<feature type="compositionally biased region" description="Polar residues" evidence="9">
    <location>
        <begin position="249"/>
        <end position="258"/>
    </location>
</feature>
<evidence type="ECO:0000313" key="12">
    <source>
        <dbReference type="EMBL" id="KAJ4834401.1"/>
    </source>
</evidence>
<dbReference type="Gene3D" id="2.40.330.10">
    <property type="entry name" value="DNA-binding pseudobarrel domain"/>
    <property type="match status" value="1"/>
</dbReference>
<comment type="subcellular location">
    <subcellularLocation>
        <location evidence="1">Nucleus</location>
    </subcellularLocation>
</comment>
<feature type="region of interest" description="Disordered" evidence="9">
    <location>
        <begin position="682"/>
        <end position="736"/>
    </location>
</feature>
<reference evidence="12" key="2">
    <citation type="journal article" date="2023" name="Plants (Basel)">
        <title>Annotation of the Turnera subulata (Passifloraceae) Draft Genome Reveals the S-Locus Evolved after the Divergence of Turneroideae from Passifloroideae in a Stepwise Manner.</title>
        <authorList>
            <person name="Henning P.M."/>
            <person name="Roalson E.H."/>
            <person name="Mir W."/>
            <person name="McCubbin A.G."/>
            <person name="Shore J.S."/>
        </authorList>
    </citation>
    <scope>NUCLEOTIDE SEQUENCE</scope>
    <source>
        <tissue evidence="12">Leaves</tissue>
    </source>
</reference>
<dbReference type="Pfam" id="PF02362">
    <property type="entry name" value="B3"/>
    <property type="match status" value="1"/>
</dbReference>
<dbReference type="Proteomes" id="UP001141552">
    <property type="component" value="Unassembled WGS sequence"/>
</dbReference>
<evidence type="ECO:0000256" key="9">
    <source>
        <dbReference type="SAM" id="MobiDB-lite"/>
    </source>
</evidence>
<evidence type="ECO:0000256" key="6">
    <source>
        <dbReference type="ARBA" id="ARBA00023125"/>
    </source>
</evidence>
<keyword evidence="8" id="KW-0539">Nucleus</keyword>
<dbReference type="Gene3D" id="3.30.40.100">
    <property type="match status" value="1"/>
</dbReference>
<evidence type="ECO:0000256" key="5">
    <source>
        <dbReference type="ARBA" id="ARBA00023015"/>
    </source>
</evidence>
<keyword evidence="4" id="KW-0862">Zinc</keyword>
<evidence type="ECO:0000256" key="8">
    <source>
        <dbReference type="ARBA" id="ARBA00023242"/>
    </source>
</evidence>
<feature type="domain" description="CW-type" evidence="11">
    <location>
        <begin position="530"/>
        <end position="580"/>
    </location>
</feature>
<evidence type="ECO:0000256" key="7">
    <source>
        <dbReference type="ARBA" id="ARBA00023163"/>
    </source>
</evidence>
<proteinExistence type="predicted"/>
<feature type="compositionally biased region" description="Polar residues" evidence="9">
    <location>
        <begin position="422"/>
        <end position="431"/>
    </location>
</feature>
<evidence type="ECO:0000256" key="3">
    <source>
        <dbReference type="ARBA" id="ARBA00022771"/>
    </source>
</evidence>
<evidence type="ECO:0000256" key="2">
    <source>
        <dbReference type="ARBA" id="ARBA00022723"/>
    </source>
</evidence>
<dbReference type="InterPro" id="IPR015300">
    <property type="entry name" value="DNA-bd_pseudobarrel_sf"/>
</dbReference>
<dbReference type="GO" id="GO:0006355">
    <property type="term" value="P:regulation of DNA-templated transcription"/>
    <property type="evidence" value="ECO:0007669"/>
    <property type="project" value="UniProtKB-ARBA"/>
</dbReference>
<keyword evidence="6" id="KW-0238">DNA-binding</keyword>
<sequence>MGTRICMNVLCGTTTSREWKRGWPMRSGGCAALCFSCGSAYENAVYCDTFHSDEPGWRECYLCNKRLHCGCIASKCLLELLDFGGVGCTACARIYHQQLMKRKKTGNGLSSLPANGASDGESIPVENKVTSHSNDEGKFVQLRKMIEANESNLLCPSDGVDTNACLGQFRQDEITHAVREIGPTFSNLTPSVGSSTFVKPDHVRPIIDMGDMHGSLGQSSLNISLGTPSGSTSFVAVPGMVVEGREQGQAPSFQQGQRSRPIYPKPLKPGVALSSESNKNVASEPRVARPPAEGRVQPLFEKVLSASDAGRIGRLVLPKACAEAYFPPISQSEGLPIRIQDVKGREWTFQFRFWPNNNSRMYVLEGVTPCIQSMQLQAGDTIIFSRIEPGGKLVVGYRKSANNIVDTQDPPTPAFHSGAASGETSFSAEGDTGWNNSENNGGVAIMDQPQQSPVPAEKKRARNIGSKCKRLLIHNEDAMELRLTWEEAQELLRPPPSVKPNIITIDDHEFEEYDEPPVFGKRTIFLARPSGGQEQWAQCDDCSKWRKLPVDALLPPKWRCLDNVWDSTRNTCSAPEEMSPRDLENLLRVCKDFKKRRTTENRKTFEECEPSGLDALASAAVLGDKIGETGESSVGATTKHPRHRPGCTCIVCIQPPSGKGKHKSSCMCTVCMTVRRRFKTLMMKRRKRQSEREAEYFQKEKDEAEANGSLSKATPCMNNLDNEGNNSRKQTDLVSELSSGRIDLNSHPNREDAQPDVPGLSLMSLVDAATQPLDDLVKENGITSSSLMQEQQQGSLGSCLLAQNNGDSLRGLSHEAFLASMGWDHDNRND</sequence>
<dbReference type="OrthoDB" id="757982at2759"/>
<accession>A0A9Q0FN02</accession>
<dbReference type="SUPFAM" id="SSF101936">
    <property type="entry name" value="DNA-binding pseudobarrel domain"/>
    <property type="match status" value="1"/>
</dbReference>
<keyword evidence="3" id="KW-0863">Zinc-finger</keyword>
<dbReference type="InterPro" id="IPR003340">
    <property type="entry name" value="B3_DNA-bd"/>
</dbReference>
<gene>
    <name evidence="12" type="ORF">Tsubulata_007343</name>
</gene>
<feature type="compositionally biased region" description="Polar residues" evidence="9">
    <location>
        <begin position="708"/>
        <end position="736"/>
    </location>
</feature>
<feature type="compositionally biased region" description="Basic and acidic residues" evidence="9">
    <location>
        <begin position="690"/>
        <end position="704"/>
    </location>
</feature>
<keyword evidence="2" id="KW-0479">Metal-binding</keyword>
<dbReference type="PROSITE" id="PS50863">
    <property type="entry name" value="B3"/>
    <property type="match status" value="1"/>
</dbReference>
<evidence type="ECO:0000259" key="10">
    <source>
        <dbReference type="PROSITE" id="PS50863"/>
    </source>
</evidence>
<dbReference type="InterPro" id="IPR057743">
    <property type="entry name" value="Zfn_VAL1-3_N"/>
</dbReference>